<feature type="transmembrane region" description="Helical" evidence="1">
    <location>
        <begin position="96"/>
        <end position="113"/>
    </location>
</feature>
<dbReference type="STRING" id="166423.A0A0M9A0Y9"/>
<gene>
    <name evidence="2" type="ORF">WN51_13427</name>
</gene>
<reference evidence="2 3" key="1">
    <citation type="submission" date="2015-07" db="EMBL/GenBank/DDBJ databases">
        <title>The genome of Melipona quadrifasciata.</title>
        <authorList>
            <person name="Pan H."/>
            <person name="Kapheim K."/>
        </authorList>
    </citation>
    <scope>NUCLEOTIDE SEQUENCE [LARGE SCALE GENOMIC DNA]</scope>
    <source>
        <strain evidence="2">0111107301</strain>
        <tissue evidence="2">Whole body</tissue>
    </source>
</reference>
<dbReference type="AlphaFoldDB" id="A0A0M9A0Y9"/>
<protein>
    <submittedName>
        <fullName evidence="2">Uncharacterized protein</fullName>
    </submittedName>
</protein>
<dbReference type="Proteomes" id="UP000053105">
    <property type="component" value="Unassembled WGS sequence"/>
</dbReference>
<sequence>MKLNDLQYKMLLNTIWEDWSKDRAKDELEIMVEYAEKTAFFSRMYFGVGTACTASFVQQALSPIVLDIILPINETRDVVYIFPAYYLIDDRKYRSLIILHLTYVTIVAYYVFVGCDTNYVCVVQHACGQIAVAR</sequence>
<keyword evidence="3" id="KW-1185">Reference proteome</keyword>
<keyword evidence="1" id="KW-0472">Membrane</keyword>
<evidence type="ECO:0000256" key="1">
    <source>
        <dbReference type="SAM" id="Phobius"/>
    </source>
</evidence>
<evidence type="ECO:0000313" key="2">
    <source>
        <dbReference type="EMBL" id="KOX75120.1"/>
    </source>
</evidence>
<dbReference type="EMBL" id="KQ435774">
    <property type="protein sequence ID" value="KOX75120.1"/>
    <property type="molecule type" value="Genomic_DNA"/>
</dbReference>
<dbReference type="OrthoDB" id="7696577at2759"/>
<keyword evidence="1" id="KW-1133">Transmembrane helix</keyword>
<organism evidence="2 3">
    <name type="scientific">Melipona quadrifasciata</name>
    <dbReference type="NCBI Taxonomy" id="166423"/>
    <lineage>
        <taxon>Eukaryota</taxon>
        <taxon>Metazoa</taxon>
        <taxon>Ecdysozoa</taxon>
        <taxon>Arthropoda</taxon>
        <taxon>Hexapoda</taxon>
        <taxon>Insecta</taxon>
        <taxon>Pterygota</taxon>
        <taxon>Neoptera</taxon>
        <taxon>Endopterygota</taxon>
        <taxon>Hymenoptera</taxon>
        <taxon>Apocrita</taxon>
        <taxon>Aculeata</taxon>
        <taxon>Apoidea</taxon>
        <taxon>Anthophila</taxon>
        <taxon>Apidae</taxon>
        <taxon>Melipona</taxon>
    </lineage>
</organism>
<keyword evidence="1" id="KW-0812">Transmembrane</keyword>
<evidence type="ECO:0000313" key="3">
    <source>
        <dbReference type="Proteomes" id="UP000053105"/>
    </source>
</evidence>
<name>A0A0M9A0Y9_9HYME</name>
<accession>A0A0M9A0Y9</accession>
<proteinExistence type="predicted"/>